<organism evidence="2 3">
    <name type="scientific">Winogradskya humida</name>
    <dbReference type="NCBI Taxonomy" id="113566"/>
    <lineage>
        <taxon>Bacteria</taxon>
        <taxon>Bacillati</taxon>
        <taxon>Actinomycetota</taxon>
        <taxon>Actinomycetes</taxon>
        <taxon>Micromonosporales</taxon>
        <taxon>Micromonosporaceae</taxon>
        <taxon>Winogradskya</taxon>
    </lineage>
</organism>
<gene>
    <name evidence="2" type="ORF">Ahu01nite_079810</name>
</gene>
<evidence type="ECO:0000313" key="2">
    <source>
        <dbReference type="EMBL" id="GIE24879.1"/>
    </source>
</evidence>
<feature type="region of interest" description="Disordered" evidence="1">
    <location>
        <begin position="41"/>
        <end position="67"/>
    </location>
</feature>
<sequence length="67" mass="7602">MHAHAASHRAARHTRHLPTTTGGLDDAHQFWPVRRLADWTSGDHHRHGKTRAQPDPMALLEQGARDR</sequence>
<name>A0ABQ4A2E3_9ACTN</name>
<comment type="caution">
    <text evidence="2">The sequence shown here is derived from an EMBL/GenBank/DDBJ whole genome shotgun (WGS) entry which is preliminary data.</text>
</comment>
<reference evidence="2 3" key="1">
    <citation type="submission" date="2021-01" db="EMBL/GenBank/DDBJ databases">
        <title>Whole genome shotgun sequence of Actinoplanes humidus NBRC 14915.</title>
        <authorList>
            <person name="Komaki H."/>
            <person name="Tamura T."/>
        </authorList>
    </citation>
    <scope>NUCLEOTIDE SEQUENCE [LARGE SCALE GENOMIC DNA]</scope>
    <source>
        <strain evidence="2 3">NBRC 14915</strain>
    </source>
</reference>
<feature type="region of interest" description="Disordered" evidence="1">
    <location>
        <begin position="1"/>
        <end position="26"/>
    </location>
</feature>
<keyword evidence="3" id="KW-1185">Reference proteome</keyword>
<accession>A0ABQ4A2E3</accession>
<evidence type="ECO:0000256" key="1">
    <source>
        <dbReference type="SAM" id="MobiDB-lite"/>
    </source>
</evidence>
<dbReference type="Proteomes" id="UP000603200">
    <property type="component" value="Unassembled WGS sequence"/>
</dbReference>
<dbReference type="EMBL" id="BOMN01000113">
    <property type="protein sequence ID" value="GIE24879.1"/>
    <property type="molecule type" value="Genomic_DNA"/>
</dbReference>
<proteinExistence type="predicted"/>
<feature type="compositionally biased region" description="Basic residues" evidence="1">
    <location>
        <begin position="1"/>
        <end position="16"/>
    </location>
</feature>
<protein>
    <submittedName>
        <fullName evidence="2">Uncharacterized protein</fullName>
    </submittedName>
</protein>
<evidence type="ECO:0000313" key="3">
    <source>
        <dbReference type="Proteomes" id="UP000603200"/>
    </source>
</evidence>